<comment type="caution">
    <text evidence="6">The sequence shown here is derived from an EMBL/GenBank/DDBJ whole genome shotgun (WGS) entry which is preliminary data.</text>
</comment>
<dbReference type="PANTHER" id="PTHR35008:SF4">
    <property type="entry name" value="BLL4482 PROTEIN"/>
    <property type="match status" value="1"/>
</dbReference>
<evidence type="ECO:0000256" key="4">
    <source>
        <dbReference type="PROSITE-ProRule" id="PRU00433"/>
    </source>
</evidence>
<evidence type="ECO:0000259" key="5">
    <source>
        <dbReference type="PROSITE" id="PS51007"/>
    </source>
</evidence>
<gene>
    <name evidence="6" type="ORF">ACFQ4E_10095</name>
</gene>
<dbReference type="SUPFAM" id="SSF46626">
    <property type="entry name" value="Cytochrome c"/>
    <property type="match status" value="1"/>
</dbReference>
<protein>
    <submittedName>
        <fullName evidence="6">C-type cytochrome</fullName>
    </submittedName>
</protein>
<reference evidence="7" key="1">
    <citation type="journal article" date="2019" name="Int. J. Syst. Evol. Microbiol.">
        <title>The Global Catalogue of Microorganisms (GCM) 10K type strain sequencing project: providing services to taxonomists for standard genome sequencing and annotation.</title>
        <authorList>
            <consortium name="The Broad Institute Genomics Platform"/>
            <consortium name="The Broad Institute Genome Sequencing Center for Infectious Disease"/>
            <person name="Wu L."/>
            <person name="Ma J."/>
        </authorList>
    </citation>
    <scope>NUCLEOTIDE SEQUENCE [LARGE SCALE GENOMIC DNA]</scope>
    <source>
        <strain evidence="7">CCUG 62953</strain>
    </source>
</reference>
<accession>A0ABW3ZI24</accession>
<evidence type="ECO:0000313" key="7">
    <source>
        <dbReference type="Proteomes" id="UP001597135"/>
    </source>
</evidence>
<dbReference type="Pfam" id="PF00034">
    <property type="entry name" value="Cytochrom_C"/>
    <property type="match status" value="1"/>
</dbReference>
<dbReference type="RefSeq" id="WP_386803140.1">
    <property type="nucleotide sequence ID" value="NZ_JBHTMU010000015.1"/>
</dbReference>
<dbReference type="PANTHER" id="PTHR35008">
    <property type="entry name" value="BLL4482 PROTEIN-RELATED"/>
    <property type="match status" value="1"/>
</dbReference>
<keyword evidence="2 4" id="KW-0479">Metal-binding</keyword>
<proteinExistence type="predicted"/>
<evidence type="ECO:0000256" key="3">
    <source>
        <dbReference type="ARBA" id="ARBA00023004"/>
    </source>
</evidence>
<evidence type="ECO:0000256" key="1">
    <source>
        <dbReference type="ARBA" id="ARBA00022617"/>
    </source>
</evidence>
<keyword evidence="1 4" id="KW-0349">Heme</keyword>
<name>A0ABW3ZI24_9RHOB</name>
<sequence length="148" mass="16151">MAPSLPTLVSTLALAVTLAAPERARAEALFPYTEPERVAAGEALYAEHCAACHGADLEGQPNWMEQDAEGYLPAPPHDETGHTWHHPDRLLFDIVSQGTEALVGGEYRSRMAGYGDVLTEQEIIDVMAFIKSTWSEPIQRRHDAINGG</sequence>
<keyword evidence="7" id="KW-1185">Reference proteome</keyword>
<evidence type="ECO:0000256" key="2">
    <source>
        <dbReference type="ARBA" id="ARBA00022723"/>
    </source>
</evidence>
<dbReference type="InterPro" id="IPR051459">
    <property type="entry name" value="Cytochrome_c-type_DH"/>
</dbReference>
<dbReference type="InterPro" id="IPR009056">
    <property type="entry name" value="Cyt_c-like_dom"/>
</dbReference>
<keyword evidence="3 4" id="KW-0408">Iron</keyword>
<dbReference type="PROSITE" id="PS51007">
    <property type="entry name" value="CYTC"/>
    <property type="match status" value="1"/>
</dbReference>
<dbReference type="InterPro" id="IPR036909">
    <property type="entry name" value="Cyt_c-like_dom_sf"/>
</dbReference>
<feature type="domain" description="Cytochrome c" evidence="5">
    <location>
        <begin position="36"/>
        <end position="134"/>
    </location>
</feature>
<dbReference type="EMBL" id="JBHTMU010000015">
    <property type="protein sequence ID" value="MFD1342769.1"/>
    <property type="molecule type" value="Genomic_DNA"/>
</dbReference>
<evidence type="ECO:0000313" key="6">
    <source>
        <dbReference type="EMBL" id="MFD1342769.1"/>
    </source>
</evidence>
<dbReference type="Gene3D" id="1.10.760.10">
    <property type="entry name" value="Cytochrome c-like domain"/>
    <property type="match status" value="1"/>
</dbReference>
<organism evidence="6 7">
    <name type="scientific">Litorisediminicola beolgyonensis</name>
    <dbReference type="NCBI Taxonomy" id="1173614"/>
    <lineage>
        <taxon>Bacteria</taxon>
        <taxon>Pseudomonadati</taxon>
        <taxon>Pseudomonadota</taxon>
        <taxon>Alphaproteobacteria</taxon>
        <taxon>Rhodobacterales</taxon>
        <taxon>Paracoccaceae</taxon>
        <taxon>Litorisediminicola</taxon>
    </lineage>
</organism>
<dbReference type="Proteomes" id="UP001597135">
    <property type="component" value="Unassembled WGS sequence"/>
</dbReference>